<dbReference type="Pfam" id="PF02742">
    <property type="entry name" value="Fe_dep_repr_C"/>
    <property type="match status" value="1"/>
</dbReference>
<dbReference type="RefSeq" id="WP_343880681.1">
    <property type="nucleotide sequence ID" value="NZ_BAAAIJ010000051.1"/>
</dbReference>
<evidence type="ECO:0000256" key="9">
    <source>
        <dbReference type="ARBA" id="ARBA00023159"/>
    </source>
</evidence>
<dbReference type="InterPro" id="IPR022689">
    <property type="entry name" value="Iron_dep_repressor"/>
</dbReference>
<evidence type="ECO:0000256" key="10">
    <source>
        <dbReference type="ARBA" id="ARBA00023163"/>
    </source>
</evidence>
<dbReference type="Pfam" id="PF01325">
    <property type="entry name" value="Fe_dep_repress"/>
    <property type="match status" value="1"/>
</dbReference>
<keyword evidence="7" id="KW-0805">Transcription regulation</keyword>
<dbReference type="SMART" id="SM00899">
    <property type="entry name" value="FeoA"/>
    <property type="match status" value="1"/>
</dbReference>
<gene>
    <name evidence="14" type="ORF">ACFSFX_13645</name>
</gene>
<evidence type="ECO:0000313" key="15">
    <source>
        <dbReference type="Proteomes" id="UP001597307"/>
    </source>
</evidence>
<dbReference type="Gene3D" id="1.10.60.10">
    <property type="entry name" value="Iron dependent repressor, metal binding and dimerisation domain"/>
    <property type="match status" value="1"/>
</dbReference>
<keyword evidence="8" id="KW-0238">DNA-binding</keyword>
<evidence type="ECO:0000256" key="2">
    <source>
        <dbReference type="ARBA" id="ARBA00007871"/>
    </source>
</evidence>
<dbReference type="InterPro" id="IPR036388">
    <property type="entry name" value="WH-like_DNA-bd_sf"/>
</dbReference>
<evidence type="ECO:0000256" key="11">
    <source>
        <dbReference type="ARBA" id="ARBA00023211"/>
    </source>
</evidence>
<evidence type="ECO:0000256" key="8">
    <source>
        <dbReference type="ARBA" id="ARBA00023125"/>
    </source>
</evidence>
<dbReference type="SUPFAM" id="SSF47979">
    <property type="entry name" value="Iron-dependent repressor protein, dimerization domain"/>
    <property type="match status" value="1"/>
</dbReference>
<keyword evidence="10" id="KW-0804">Transcription</keyword>
<dbReference type="EMBL" id="JBHUGA010000060">
    <property type="protein sequence ID" value="MFD1847632.1"/>
    <property type="molecule type" value="Genomic_DNA"/>
</dbReference>
<comment type="subcellular location">
    <subcellularLocation>
        <location evidence="1">Cytoplasm</location>
    </subcellularLocation>
</comment>
<dbReference type="InterPro" id="IPR036390">
    <property type="entry name" value="WH_DNA-bd_sf"/>
</dbReference>
<dbReference type="InterPro" id="IPR038157">
    <property type="entry name" value="FeoA_core_dom"/>
</dbReference>
<protein>
    <recommendedName>
        <fullName evidence="12">Manganese transport regulator</fullName>
    </recommendedName>
</protein>
<evidence type="ECO:0000256" key="5">
    <source>
        <dbReference type="ARBA" id="ARBA00022491"/>
    </source>
</evidence>
<keyword evidence="4" id="KW-0963">Cytoplasm</keyword>
<keyword evidence="9" id="KW-0010">Activator</keyword>
<keyword evidence="5" id="KW-0678">Repressor</keyword>
<evidence type="ECO:0000256" key="4">
    <source>
        <dbReference type="ARBA" id="ARBA00022490"/>
    </source>
</evidence>
<dbReference type="PANTHER" id="PTHR33238">
    <property type="entry name" value="IRON (METAL) DEPENDENT REPRESSOR, DTXR FAMILY"/>
    <property type="match status" value="1"/>
</dbReference>
<evidence type="ECO:0000256" key="7">
    <source>
        <dbReference type="ARBA" id="ARBA00023015"/>
    </source>
</evidence>
<dbReference type="Pfam" id="PF04023">
    <property type="entry name" value="FeoA"/>
    <property type="match status" value="1"/>
</dbReference>
<dbReference type="InterPro" id="IPR001367">
    <property type="entry name" value="Fe_dep_repressor"/>
</dbReference>
<dbReference type="Gene3D" id="1.10.10.10">
    <property type="entry name" value="Winged helix-like DNA-binding domain superfamily/Winged helix DNA-binding domain"/>
    <property type="match status" value="1"/>
</dbReference>
<comment type="subunit">
    <text evidence="3">Homodimer.</text>
</comment>
<proteinExistence type="inferred from homology"/>
<dbReference type="InterPro" id="IPR008988">
    <property type="entry name" value="Transcriptional_repressor_C"/>
</dbReference>
<evidence type="ECO:0000256" key="12">
    <source>
        <dbReference type="ARBA" id="ARBA00032593"/>
    </source>
</evidence>
<reference evidence="15" key="1">
    <citation type="journal article" date="2019" name="Int. J. Syst. Evol. Microbiol.">
        <title>The Global Catalogue of Microorganisms (GCM) 10K type strain sequencing project: providing services to taxonomists for standard genome sequencing and annotation.</title>
        <authorList>
            <consortium name="The Broad Institute Genomics Platform"/>
            <consortium name="The Broad Institute Genome Sequencing Center for Infectious Disease"/>
            <person name="Wu L."/>
            <person name="Ma J."/>
        </authorList>
    </citation>
    <scope>NUCLEOTIDE SEQUENCE [LARGE SCALE GENOMIC DNA]</scope>
    <source>
        <strain evidence="15">JCM 11496</strain>
    </source>
</reference>
<organism evidence="14 15">
    <name type="scientific">Arthrobacter flavus</name>
    <dbReference type="NCBI Taxonomy" id="95172"/>
    <lineage>
        <taxon>Bacteria</taxon>
        <taxon>Bacillati</taxon>
        <taxon>Actinomycetota</taxon>
        <taxon>Actinomycetes</taxon>
        <taxon>Micrococcales</taxon>
        <taxon>Micrococcaceae</taxon>
        <taxon>Arthrobacter</taxon>
    </lineage>
</organism>
<dbReference type="SUPFAM" id="SSF46785">
    <property type="entry name" value="Winged helix' DNA-binding domain"/>
    <property type="match status" value="1"/>
</dbReference>
<keyword evidence="6" id="KW-0408">Iron</keyword>
<dbReference type="PANTHER" id="PTHR33238:SF11">
    <property type="entry name" value="TRANSCRIPTIONAL REGULATOR MNTR"/>
    <property type="match status" value="1"/>
</dbReference>
<evidence type="ECO:0000259" key="13">
    <source>
        <dbReference type="PROSITE" id="PS50944"/>
    </source>
</evidence>
<dbReference type="Proteomes" id="UP001597307">
    <property type="component" value="Unassembled WGS sequence"/>
</dbReference>
<dbReference type="SUPFAM" id="SSF50037">
    <property type="entry name" value="C-terminal domain of transcriptional repressors"/>
    <property type="match status" value="1"/>
</dbReference>
<name>A0ABW4QA89_9MICC</name>
<comment type="similarity">
    <text evidence="2">Belongs to the DtxR/MntR family.</text>
</comment>
<dbReference type="SMART" id="SM00529">
    <property type="entry name" value="HTH_DTXR"/>
    <property type="match status" value="1"/>
</dbReference>
<dbReference type="InterPro" id="IPR050536">
    <property type="entry name" value="DtxR_MntR_Metal-Reg"/>
</dbReference>
<dbReference type="InterPro" id="IPR022687">
    <property type="entry name" value="HTH_DTXR"/>
</dbReference>
<dbReference type="PROSITE" id="PS50944">
    <property type="entry name" value="HTH_DTXR"/>
    <property type="match status" value="1"/>
</dbReference>
<evidence type="ECO:0000313" key="14">
    <source>
        <dbReference type="EMBL" id="MFD1847632.1"/>
    </source>
</evidence>
<dbReference type="Gene3D" id="2.30.30.90">
    <property type="match status" value="1"/>
</dbReference>
<feature type="domain" description="HTH dtxR-type" evidence="13">
    <location>
        <begin position="13"/>
        <end position="74"/>
    </location>
</feature>
<evidence type="ECO:0000256" key="6">
    <source>
        <dbReference type="ARBA" id="ARBA00023004"/>
    </source>
</evidence>
<evidence type="ECO:0000256" key="1">
    <source>
        <dbReference type="ARBA" id="ARBA00004496"/>
    </source>
</evidence>
<comment type="caution">
    <text evidence="14">The sequence shown here is derived from an EMBL/GenBank/DDBJ whole genome shotgun (WGS) entry which is preliminary data.</text>
</comment>
<dbReference type="InterPro" id="IPR007167">
    <property type="entry name" value="Fe-transptr_FeoA-like"/>
</dbReference>
<accession>A0ABW4QA89</accession>
<evidence type="ECO:0000256" key="3">
    <source>
        <dbReference type="ARBA" id="ARBA00011738"/>
    </source>
</evidence>
<dbReference type="InterPro" id="IPR036421">
    <property type="entry name" value="Fe_dep_repressor_sf"/>
</dbReference>
<keyword evidence="15" id="KW-1185">Reference proteome</keyword>
<keyword evidence="11" id="KW-0464">Manganese</keyword>
<sequence length="246" mass="27146">MAGRTASALSAGSTSVQDYVKVIYTFTEWQDRPITASQLAARLSVANSSASEMVRKLVDLGLVSHEPYSSVELTADGLHLALAMVRRHRLLETFLVNELGYRWDEVHDEAELLEHTVSDMFIERLDQKLGHPSRDPHGDPIPTADGRITLPNAHTLEELDDGHRGRITRISDANPELLRFLAAESITLDSPVQVLQRKPFGGPLVVNVGATGTARTFDFGEELTTSLWIETDQVHSGCRLPEAADR</sequence>